<gene>
    <name evidence="2" type="ORF">FDENT_11393</name>
</gene>
<dbReference type="Proteomes" id="UP000562682">
    <property type="component" value="Unassembled WGS sequence"/>
</dbReference>
<keyword evidence="1" id="KW-0732">Signal</keyword>
<keyword evidence="3" id="KW-1185">Reference proteome</keyword>
<dbReference type="EMBL" id="JAAOAK010000370">
    <property type="protein sequence ID" value="KAF5669880.1"/>
    <property type="molecule type" value="Genomic_DNA"/>
</dbReference>
<protein>
    <submittedName>
        <fullName evidence="2">Uncharacterized protein</fullName>
    </submittedName>
</protein>
<dbReference type="PROSITE" id="PS51257">
    <property type="entry name" value="PROKAR_LIPOPROTEIN"/>
    <property type="match status" value="1"/>
</dbReference>
<comment type="caution">
    <text evidence="2">The sequence shown here is derived from an EMBL/GenBank/DDBJ whole genome shotgun (WGS) entry which is preliminary data.</text>
</comment>
<sequence length="174" mass="19685">MYRYFITALLGVASMACDTSTSTPPDTYIRSVNDLDTGPFLLDPIRQICMSHLRLTFLQTAKPNNPTTCMSLLNLDVNKYPFNDPDKLCVPTTREFHSANDAVVGAIFKALGKLDKEKDEERWYTAMYCAGVLMDLRARDVYLREILPKIESEGIDGWMKTCDEWVLEAKTGAQ</sequence>
<evidence type="ECO:0000313" key="3">
    <source>
        <dbReference type="Proteomes" id="UP000562682"/>
    </source>
</evidence>
<dbReference type="AlphaFoldDB" id="A0A8H5TCW4"/>
<accession>A0A8H5TCW4</accession>
<feature type="chain" id="PRO_5034899515" evidence="1">
    <location>
        <begin position="22"/>
        <end position="174"/>
    </location>
</feature>
<proteinExistence type="predicted"/>
<reference evidence="2 3" key="1">
    <citation type="submission" date="2020-05" db="EMBL/GenBank/DDBJ databases">
        <title>Identification and distribution of gene clusters putatively required for synthesis of sphingolipid metabolism inhibitors in phylogenetically diverse species of the filamentous fungus Fusarium.</title>
        <authorList>
            <person name="Kim H.-S."/>
            <person name="Busman M."/>
            <person name="Brown D.W."/>
            <person name="Divon H."/>
            <person name="Uhlig S."/>
            <person name="Proctor R.H."/>
        </authorList>
    </citation>
    <scope>NUCLEOTIDE SEQUENCE [LARGE SCALE GENOMIC DNA]</scope>
    <source>
        <strain evidence="2 3">NRRL 25311</strain>
    </source>
</reference>
<organism evidence="2 3">
    <name type="scientific">Fusarium denticulatum</name>
    <dbReference type="NCBI Taxonomy" id="48507"/>
    <lineage>
        <taxon>Eukaryota</taxon>
        <taxon>Fungi</taxon>
        <taxon>Dikarya</taxon>
        <taxon>Ascomycota</taxon>
        <taxon>Pezizomycotina</taxon>
        <taxon>Sordariomycetes</taxon>
        <taxon>Hypocreomycetidae</taxon>
        <taxon>Hypocreales</taxon>
        <taxon>Nectriaceae</taxon>
        <taxon>Fusarium</taxon>
        <taxon>Fusarium fujikuroi species complex</taxon>
    </lineage>
</organism>
<name>A0A8H5TCW4_9HYPO</name>
<evidence type="ECO:0000313" key="2">
    <source>
        <dbReference type="EMBL" id="KAF5669880.1"/>
    </source>
</evidence>
<feature type="signal peptide" evidence="1">
    <location>
        <begin position="1"/>
        <end position="21"/>
    </location>
</feature>
<evidence type="ECO:0000256" key="1">
    <source>
        <dbReference type="SAM" id="SignalP"/>
    </source>
</evidence>